<protein>
    <submittedName>
        <fullName evidence="2">Uncharacterized protein</fullName>
    </submittedName>
</protein>
<comment type="caution">
    <text evidence="2">The sequence shown here is derived from an EMBL/GenBank/DDBJ whole genome shotgun (WGS) entry which is preliminary data.</text>
</comment>
<name>A0A9W9U4D2_9EURO</name>
<organism evidence="2 3">
    <name type="scientific">Penicillium atrosanguineum</name>
    <dbReference type="NCBI Taxonomy" id="1132637"/>
    <lineage>
        <taxon>Eukaryota</taxon>
        <taxon>Fungi</taxon>
        <taxon>Dikarya</taxon>
        <taxon>Ascomycota</taxon>
        <taxon>Pezizomycotina</taxon>
        <taxon>Eurotiomycetes</taxon>
        <taxon>Eurotiomycetidae</taxon>
        <taxon>Eurotiales</taxon>
        <taxon>Aspergillaceae</taxon>
        <taxon>Penicillium</taxon>
    </lineage>
</organism>
<reference evidence="2" key="1">
    <citation type="submission" date="2022-12" db="EMBL/GenBank/DDBJ databases">
        <authorList>
            <person name="Petersen C."/>
        </authorList>
    </citation>
    <scope>NUCLEOTIDE SEQUENCE</scope>
    <source>
        <strain evidence="2">IBT 21472</strain>
    </source>
</reference>
<reference evidence="2" key="2">
    <citation type="journal article" date="2023" name="IMA Fungus">
        <title>Comparative genomic study of the Penicillium genus elucidates a diverse pangenome and 15 lateral gene transfer events.</title>
        <authorList>
            <person name="Petersen C."/>
            <person name="Sorensen T."/>
            <person name="Nielsen M.R."/>
            <person name="Sondergaard T.E."/>
            <person name="Sorensen J.L."/>
            <person name="Fitzpatrick D.A."/>
            <person name="Frisvad J.C."/>
            <person name="Nielsen K.L."/>
        </authorList>
    </citation>
    <scope>NUCLEOTIDE SEQUENCE</scope>
    <source>
        <strain evidence="2">IBT 21472</strain>
    </source>
</reference>
<gene>
    <name evidence="2" type="ORF">N7476_005311</name>
</gene>
<proteinExistence type="predicted"/>
<dbReference type="Proteomes" id="UP001147746">
    <property type="component" value="Unassembled WGS sequence"/>
</dbReference>
<accession>A0A9W9U4D2</accession>
<evidence type="ECO:0000313" key="2">
    <source>
        <dbReference type="EMBL" id="KAJ5315004.1"/>
    </source>
</evidence>
<evidence type="ECO:0000313" key="3">
    <source>
        <dbReference type="Proteomes" id="UP001147746"/>
    </source>
</evidence>
<dbReference type="EMBL" id="JAPZBO010000005">
    <property type="protein sequence ID" value="KAJ5315004.1"/>
    <property type="molecule type" value="Genomic_DNA"/>
</dbReference>
<evidence type="ECO:0000256" key="1">
    <source>
        <dbReference type="SAM" id="MobiDB-lite"/>
    </source>
</evidence>
<dbReference type="OrthoDB" id="4183264at2759"/>
<keyword evidence="3" id="KW-1185">Reference proteome</keyword>
<feature type="region of interest" description="Disordered" evidence="1">
    <location>
        <begin position="1"/>
        <end position="49"/>
    </location>
</feature>
<dbReference type="AlphaFoldDB" id="A0A9W9U4D2"/>
<sequence length="538" mass="60944">MDTSLLGESDGSRQKENVPTQAVKDNTGPPKVKFLLPDSDSASTDSDDVLSVNEIPALSAADEEDHGYFPEGSGPTRPVPIPVLVSRDRRNDDIKKASLEFLNDNIKEWTIGFDLAAFPQIVKSWIPTLRATALPGSYEHLLLLMFDDVKEFNRFQTILREAGVPGAIDPRQNGTLTVHAELSRRNVVGKGRGQGQARSILVPRGQIVQSNQTTDEMYFWRELHIIRRLVAPIRDEHEEIVWITSREQQPDDMIQQFDAAKDCIIDFKKQVINLPPPKGLESPSYKELRLRTSSLHQFRMDCCKGSLEWARFPPSEIELRRRYNHFGKWHGRHKEPVNAPIKNIMPQVQVSSNLAFEFDNAYICMRRDGRILHLLVQIAQWLALARGFTAVHLFCDVARLFSTHGVDIGNKAQVEICKQLTRFELLCDSLNSPLPLNFPASSSVVDQFSPTFIQGVIQANRKMVEALVGLNTLFHRVNVGWRARTRQTLEWQTWGGERVLALKTPRLFFPRATVQVPFAYAGIFSDEELAAHLDTMCS</sequence>